<keyword evidence="4" id="KW-1185">Reference proteome</keyword>
<feature type="compositionally biased region" description="Low complexity" evidence="1">
    <location>
        <begin position="228"/>
        <end position="254"/>
    </location>
</feature>
<dbReference type="InterPro" id="IPR035897">
    <property type="entry name" value="Toll_tir_struct_dom_sf"/>
</dbReference>
<dbReference type="GO" id="GO:0007165">
    <property type="term" value="P:signal transduction"/>
    <property type="evidence" value="ECO:0007669"/>
    <property type="project" value="InterPro"/>
</dbReference>
<comment type="caution">
    <text evidence="3">The sequence shown here is derived from an EMBL/GenBank/DDBJ whole genome shotgun (WGS) entry which is preliminary data.</text>
</comment>
<organism evidence="3 4">
    <name type="scientific">Granulicella aggregans</name>
    <dbReference type="NCBI Taxonomy" id="474949"/>
    <lineage>
        <taxon>Bacteria</taxon>
        <taxon>Pseudomonadati</taxon>
        <taxon>Acidobacteriota</taxon>
        <taxon>Terriglobia</taxon>
        <taxon>Terriglobales</taxon>
        <taxon>Acidobacteriaceae</taxon>
        <taxon>Granulicella</taxon>
    </lineage>
</organism>
<evidence type="ECO:0000313" key="4">
    <source>
        <dbReference type="Proteomes" id="UP000540989"/>
    </source>
</evidence>
<evidence type="ECO:0000313" key="3">
    <source>
        <dbReference type="EMBL" id="MBB5056821.1"/>
    </source>
</evidence>
<accession>A0A7W8E2X0</accession>
<dbReference type="InterPro" id="IPR000157">
    <property type="entry name" value="TIR_dom"/>
</dbReference>
<dbReference type="AlphaFoldDB" id="A0A7W8E2X0"/>
<reference evidence="3 4" key="1">
    <citation type="submission" date="2020-08" db="EMBL/GenBank/DDBJ databases">
        <title>Genomic Encyclopedia of Type Strains, Phase IV (KMG-V): Genome sequencing to study the core and pangenomes of soil and plant-associated prokaryotes.</title>
        <authorList>
            <person name="Whitman W."/>
        </authorList>
    </citation>
    <scope>NUCLEOTIDE SEQUENCE [LARGE SCALE GENOMIC DNA]</scope>
    <source>
        <strain evidence="3 4">M8UP14</strain>
    </source>
</reference>
<dbReference type="SUPFAM" id="SSF52200">
    <property type="entry name" value="Toll/Interleukin receptor TIR domain"/>
    <property type="match status" value="1"/>
</dbReference>
<dbReference type="Gene3D" id="3.40.50.10140">
    <property type="entry name" value="Toll/interleukin-1 receptor homology (TIR) domain"/>
    <property type="match status" value="1"/>
</dbReference>
<dbReference type="Pfam" id="PF13676">
    <property type="entry name" value="TIR_2"/>
    <property type="match status" value="1"/>
</dbReference>
<proteinExistence type="predicted"/>
<dbReference type="Proteomes" id="UP000540989">
    <property type="component" value="Unassembled WGS sequence"/>
</dbReference>
<evidence type="ECO:0000259" key="2">
    <source>
        <dbReference type="Pfam" id="PF13676"/>
    </source>
</evidence>
<dbReference type="EMBL" id="JACHIP010000002">
    <property type="protein sequence ID" value="MBB5056821.1"/>
    <property type="molecule type" value="Genomic_DNA"/>
</dbReference>
<sequence length="397" mass="41096">MADAIFISYRRDDSEGEAGRLFDDLTRAFGSEAVFMDVAGIKPGVDFRRAIEQNVASCGVLLAMIGPRWLSTANSEGARRLDDPNDFVALEIASAMKRDVPVIPVLVHEATMPAVDKLPESLKDLAFHNSVELSHARWNSDVGLLIEALKAYVTQSPSAQTAVVHATVPVQLPAPHPPGDVSRPAADGSKTPLIAGIALVTLAVAGGMAYLAMRPSAAPKPVDSTPVTGAANPANNPSGAASAATSSDAPATTPVQARTMTASVSVTAADGRPETLPAKTPGPGDSYVGTWRRSVSAGNGDTLGLLAFSKAGDGLTIHAFGSCQAPVCDWGSQPAVGDGDNMTATFSPKPSGSDTSRTVRVTTHLVPEGLDVMIQNSFESPAGTRHSSAHTLFLKVN</sequence>
<dbReference type="RefSeq" id="WP_184215041.1">
    <property type="nucleotide sequence ID" value="NZ_JACHIP010000002.1"/>
</dbReference>
<protein>
    <recommendedName>
        <fullName evidence="2">TIR domain-containing protein</fullName>
    </recommendedName>
</protein>
<name>A0A7W8E2X0_9BACT</name>
<feature type="compositionally biased region" description="Polar residues" evidence="1">
    <location>
        <begin position="255"/>
        <end position="266"/>
    </location>
</feature>
<feature type="region of interest" description="Disordered" evidence="1">
    <location>
        <begin position="217"/>
        <end position="287"/>
    </location>
</feature>
<gene>
    <name evidence="3" type="ORF">HDF16_001506</name>
</gene>
<evidence type="ECO:0000256" key="1">
    <source>
        <dbReference type="SAM" id="MobiDB-lite"/>
    </source>
</evidence>
<feature type="domain" description="TIR" evidence="2">
    <location>
        <begin position="5"/>
        <end position="128"/>
    </location>
</feature>